<reference evidence="12 13" key="1">
    <citation type="journal article" date="2019" name="Biochem. Eng. J.">
        <title>Metabolic engineering of the marine bacteria Neptunomonas concharum for the production of acetoin and meso-2,3-butanediol from acetate.</title>
        <authorList>
            <person name="Li W."/>
            <person name="Pu N."/>
            <person name="Liu C.-X."/>
            <person name="Yuan Q.-P."/>
            <person name="Li Z.-J."/>
        </authorList>
    </citation>
    <scope>NUCLEOTIDE SEQUENCE [LARGE SCALE GENOMIC DNA]</scope>
    <source>
        <strain evidence="12 13">JCM17730</strain>
    </source>
</reference>
<dbReference type="GO" id="GO:0016787">
    <property type="term" value="F:hydrolase activity"/>
    <property type="evidence" value="ECO:0007669"/>
    <property type="project" value="UniProtKB-KW"/>
</dbReference>
<dbReference type="Proteomes" id="UP000324760">
    <property type="component" value="Chromosome"/>
</dbReference>
<dbReference type="InterPro" id="IPR014001">
    <property type="entry name" value="Helicase_ATP-bd"/>
</dbReference>
<keyword evidence="1 7" id="KW-0547">Nucleotide-binding</keyword>
<sequence>MFTDFSLDARLLKALEALSFSQPTPVQAETIPPAMEGKDLLVTAETGSGKTAAFVLPILNRLLSDSAPNSGTRALILTPTRELAQQVMKHIESLGQFTFINADTVCGGETFKPQAARLRKNPEIIVGTPGRLIEHLDKKSLDFSDVECLILDEADRMLDMGFQEDVERIAKSCPTTRQTMLFSATLGHTGMHSVITASLHSPLTLRLNSHRETQANIKQQIILANDTALKDKQLVWLLKNESFEKAIVFTNTKTNASRLNGYLRYHDIRAGVIQGDLTQEQRQHVMQLLHLGKIDVLVATDVAARGIDVKGIDLVINVEMARSGDDHTHRVGRTGRAGETGLAISLISPTEWNLMSSIERYLKTRFEKRVIPGLEGSYTGPKKLKASGKAAGSKKKKTDKKAAANRKPAKAPAGKRPSNRAAPSKTIDDGFAPFKRKP</sequence>
<feature type="short sequence motif" description="Q motif" evidence="6">
    <location>
        <begin position="1"/>
        <end position="28"/>
    </location>
</feature>
<dbReference type="PANTHER" id="PTHR47959">
    <property type="entry name" value="ATP-DEPENDENT RNA HELICASE RHLE-RELATED"/>
    <property type="match status" value="1"/>
</dbReference>
<comment type="similarity">
    <text evidence="5 7">Belongs to the DEAD box helicase family.</text>
</comment>
<feature type="domain" description="Helicase C-terminal" evidence="10">
    <location>
        <begin position="230"/>
        <end position="378"/>
    </location>
</feature>
<dbReference type="PROSITE" id="PS51195">
    <property type="entry name" value="Q_MOTIF"/>
    <property type="match status" value="1"/>
</dbReference>
<feature type="compositionally biased region" description="Basic residues" evidence="8">
    <location>
        <begin position="382"/>
        <end position="409"/>
    </location>
</feature>
<dbReference type="GO" id="GO:0005524">
    <property type="term" value="F:ATP binding"/>
    <property type="evidence" value="ECO:0007669"/>
    <property type="project" value="UniProtKB-KW"/>
</dbReference>
<dbReference type="SMART" id="SM00490">
    <property type="entry name" value="HELICc"/>
    <property type="match status" value="1"/>
</dbReference>
<evidence type="ECO:0000259" key="11">
    <source>
        <dbReference type="PROSITE" id="PS51195"/>
    </source>
</evidence>
<dbReference type="PROSITE" id="PS51194">
    <property type="entry name" value="HELICASE_CTER"/>
    <property type="match status" value="1"/>
</dbReference>
<name>A0A5P1RDS5_9GAMM</name>
<dbReference type="SMART" id="SM00487">
    <property type="entry name" value="DEXDc"/>
    <property type="match status" value="1"/>
</dbReference>
<feature type="domain" description="Helicase ATP-binding" evidence="9">
    <location>
        <begin position="31"/>
        <end position="186"/>
    </location>
</feature>
<dbReference type="InterPro" id="IPR001650">
    <property type="entry name" value="Helicase_C-like"/>
</dbReference>
<dbReference type="EMBL" id="CP043869">
    <property type="protein sequence ID" value="QEQ97763.1"/>
    <property type="molecule type" value="Genomic_DNA"/>
</dbReference>
<accession>A0A5P1RDS5</accession>
<dbReference type="SUPFAM" id="SSF52540">
    <property type="entry name" value="P-loop containing nucleoside triphosphate hydrolases"/>
    <property type="match status" value="1"/>
</dbReference>
<keyword evidence="2 7" id="KW-0378">Hydrolase</keyword>
<dbReference type="InterPro" id="IPR027417">
    <property type="entry name" value="P-loop_NTPase"/>
</dbReference>
<dbReference type="Gene3D" id="3.40.50.300">
    <property type="entry name" value="P-loop containing nucleotide triphosphate hydrolases"/>
    <property type="match status" value="2"/>
</dbReference>
<dbReference type="Pfam" id="PF00271">
    <property type="entry name" value="Helicase_C"/>
    <property type="match status" value="1"/>
</dbReference>
<evidence type="ECO:0000256" key="2">
    <source>
        <dbReference type="ARBA" id="ARBA00022801"/>
    </source>
</evidence>
<dbReference type="AlphaFoldDB" id="A0A5P1RDS5"/>
<feature type="region of interest" description="Disordered" evidence="8">
    <location>
        <begin position="377"/>
        <end position="438"/>
    </location>
</feature>
<dbReference type="OrthoDB" id="9808889at2"/>
<dbReference type="InterPro" id="IPR011545">
    <property type="entry name" value="DEAD/DEAH_box_helicase_dom"/>
</dbReference>
<organism evidence="12 13">
    <name type="scientific">Neptunomonas concharum</name>
    <dbReference type="NCBI Taxonomy" id="1031538"/>
    <lineage>
        <taxon>Bacteria</taxon>
        <taxon>Pseudomonadati</taxon>
        <taxon>Pseudomonadota</taxon>
        <taxon>Gammaproteobacteria</taxon>
        <taxon>Oceanospirillales</taxon>
        <taxon>Oceanospirillaceae</taxon>
        <taxon>Neptunomonas</taxon>
    </lineage>
</organism>
<dbReference type="PROSITE" id="PS51192">
    <property type="entry name" value="HELICASE_ATP_BIND_1"/>
    <property type="match status" value="1"/>
</dbReference>
<dbReference type="GO" id="GO:0003724">
    <property type="term" value="F:RNA helicase activity"/>
    <property type="evidence" value="ECO:0007669"/>
    <property type="project" value="InterPro"/>
</dbReference>
<evidence type="ECO:0000259" key="9">
    <source>
        <dbReference type="PROSITE" id="PS51192"/>
    </source>
</evidence>
<keyword evidence="13" id="KW-1185">Reference proteome</keyword>
<evidence type="ECO:0000256" key="5">
    <source>
        <dbReference type="ARBA" id="ARBA00038437"/>
    </source>
</evidence>
<evidence type="ECO:0000313" key="13">
    <source>
        <dbReference type="Proteomes" id="UP000324760"/>
    </source>
</evidence>
<dbReference type="RefSeq" id="WP_138987878.1">
    <property type="nucleotide sequence ID" value="NZ_CP043869.1"/>
</dbReference>
<dbReference type="KEGG" id="ncu:F0U83_14120"/>
<dbReference type="InterPro" id="IPR000629">
    <property type="entry name" value="RNA-helicase_DEAD-box_CS"/>
</dbReference>
<keyword evidence="4 7" id="KW-0067">ATP-binding</keyword>
<dbReference type="PROSITE" id="PS00039">
    <property type="entry name" value="DEAD_ATP_HELICASE"/>
    <property type="match status" value="1"/>
</dbReference>
<evidence type="ECO:0000256" key="6">
    <source>
        <dbReference type="PROSITE-ProRule" id="PRU00552"/>
    </source>
</evidence>
<evidence type="ECO:0000313" key="12">
    <source>
        <dbReference type="EMBL" id="QEQ97763.1"/>
    </source>
</evidence>
<proteinExistence type="inferred from homology"/>
<dbReference type="CDD" id="cd00268">
    <property type="entry name" value="DEADc"/>
    <property type="match status" value="1"/>
</dbReference>
<keyword evidence="3 7" id="KW-0347">Helicase</keyword>
<dbReference type="PANTHER" id="PTHR47959:SF3">
    <property type="entry name" value="ATP-DEPENDENT RNA HELICASE SRMB"/>
    <property type="match status" value="1"/>
</dbReference>
<dbReference type="Pfam" id="PF00270">
    <property type="entry name" value="DEAD"/>
    <property type="match status" value="1"/>
</dbReference>
<evidence type="ECO:0000256" key="3">
    <source>
        <dbReference type="ARBA" id="ARBA00022806"/>
    </source>
</evidence>
<gene>
    <name evidence="12" type="ORF">F0U83_14120</name>
</gene>
<protein>
    <submittedName>
        <fullName evidence="12">DEAD/DEAH box helicase</fullName>
    </submittedName>
</protein>
<evidence type="ECO:0000256" key="4">
    <source>
        <dbReference type="ARBA" id="ARBA00022840"/>
    </source>
</evidence>
<feature type="domain" description="DEAD-box RNA helicase Q" evidence="11">
    <location>
        <begin position="1"/>
        <end position="28"/>
    </location>
</feature>
<dbReference type="GO" id="GO:0005829">
    <property type="term" value="C:cytosol"/>
    <property type="evidence" value="ECO:0007669"/>
    <property type="project" value="TreeGrafter"/>
</dbReference>
<evidence type="ECO:0000259" key="10">
    <source>
        <dbReference type="PROSITE" id="PS51194"/>
    </source>
</evidence>
<evidence type="ECO:0000256" key="1">
    <source>
        <dbReference type="ARBA" id="ARBA00022741"/>
    </source>
</evidence>
<dbReference type="InterPro" id="IPR014014">
    <property type="entry name" value="RNA_helicase_DEAD_Q_motif"/>
</dbReference>
<dbReference type="CDD" id="cd18787">
    <property type="entry name" value="SF2_C_DEAD"/>
    <property type="match status" value="1"/>
</dbReference>
<evidence type="ECO:0000256" key="7">
    <source>
        <dbReference type="RuleBase" id="RU000492"/>
    </source>
</evidence>
<evidence type="ECO:0000256" key="8">
    <source>
        <dbReference type="SAM" id="MobiDB-lite"/>
    </source>
</evidence>
<dbReference type="InterPro" id="IPR044742">
    <property type="entry name" value="DEAD/DEAH_RhlB"/>
</dbReference>
<dbReference type="InterPro" id="IPR050079">
    <property type="entry name" value="DEAD_box_RNA_helicase"/>
</dbReference>
<dbReference type="GO" id="GO:0003676">
    <property type="term" value="F:nucleic acid binding"/>
    <property type="evidence" value="ECO:0007669"/>
    <property type="project" value="InterPro"/>
</dbReference>